<dbReference type="InterPro" id="IPR051460">
    <property type="entry name" value="HdrC_iron-sulfur_subunit"/>
</dbReference>
<feature type="domain" description="4Fe-4S ferredoxin-type" evidence="6">
    <location>
        <begin position="9"/>
        <end position="40"/>
    </location>
</feature>
<evidence type="ECO:0000256" key="2">
    <source>
        <dbReference type="ARBA" id="ARBA00022723"/>
    </source>
</evidence>
<evidence type="ECO:0000256" key="5">
    <source>
        <dbReference type="ARBA" id="ARBA00023014"/>
    </source>
</evidence>
<dbReference type="RefSeq" id="WP_161339198.1">
    <property type="nucleotide sequence ID" value="NZ_JBHSDG010000004.1"/>
</dbReference>
<dbReference type="InterPro" id="IPR004017">
    <property type="entry name" value="Cys_rich_dom"/>
</dbReference>
<keyword evidence="2" id="KW-0479">Metal-binding</keyword>
<dbReference type="PANTHER" id="PTHR43255">
    <property type="entry name" value="IRON-SULFUR-BINDING OXIDOREDUCTASE FADF-RELATED-RELATED"/>
    <property type="match status" value="1"/>
</dbReference>
<sequence>MDNFLNFTEDYCREVANSCTECGLCVEACPVVPLAGLESQDAGQLVSGLKSLSEGKSSTSRASDWLDACNGSGICNDVCPENINVRSWISGLRTIQDVSRTPERDRRKASSDKFRAMSQAIRLLSSMQLPPDVISKITRTKGRGPADVVFYTGCNVLRTPHIVMNMMEILDALEILYEIAGGTSFCCGVTQHRSGDIGSYERVASRTSRAFEEMKAQEVISWCPTCLLQFNENWVNYDKPDYAMAHVTQFLHKYLDKMRSQFANCPPRRVVLQEHDGIPGVTEHVTELLASIPHVELVPVKQNRNFGYVCGGIGETYPDIQRENYRMLLEGAVAAQADCVVTIYHSCQRMLAGAAAQYPLNVLNYTDLISEALGRPSYTDIYGTLARVDTMDTIIETVHQLLKENGVEPNHSQIELVANQMFGEPGFYGSKEEFVKNLEKKS</sequence>
<dbReference type="PROSITE" id="PS51379">
    <property type="entry name" value="4FE4S_FER_2"/>
    <property type="match status" value="1"/>
</dbReference>
<dbReference type="GO" id="GO:0046872">
    <property type="term" value="F:metal ion binding"/>
    <property type="evidence" value="ECO:0007669"/>
    <property type="project" value="UniProtKB-KW"/>
</dbReference>
<dbReference type="InterPro" id="IPR009051">
    <property type="entry name" value="Helical_ferredxn"/>
</dbReference>
<accession>A0A845MGI0</accession>
<evidence type="ECO:0000313" key="7">
    <source>
        <dbReference type="EMBL" id="MZR22732.1"/>
    </source>
</evidence>
<dbReference type="GO" id="GO:0005886">
    <property type="term" value="C:plasma membrane"/>
    <property type="evidence" value="ECO:0007669"/>
    <property type="project" value="TreeGrafter"/>
</dbReference>
<dbReference type="InterPro" id="IPR017896">
    <property type="entry name" value="4Fe4S_Fe-S-bd"/>
</dbReference>
<dbReference type="Proteomes" id="UP000445696">
    <property type="component" value="Unassembled WGS sequence"/>
</dbReference>
<evidence type="ECO:0000256" key="3">
    <source>
        <dbReference type="ARBA" id="ARBA00023002"/>
    </source>
</evidence>
<keyword evidence="3" id="KW-0560">Oxidoreductase</keyword>
<dbReference type="Pfam" id="PF02754">
    <property type="entry name" value="CCG"/>
    <property type="match status" value="1"/>
</dbReference>
<dbReference type="PANTHER" id="PTHR43255:SF1">
    <property type="entry name" value="IRON-SULFUR-BINDING OXIDOREDUCTASE FADF-RELATED"/>
    <property type="match status" value="1"/>
</dbReference>
<dbReference type="AlphaFoldDB" id="A0A845MGI0"/>
<dbReference type="SUPFAM" id="SSF46548">
    <property type="entry name" value="alpha-helical ferredoxin"/>
    <property type="match status" value="1"/>
</dbReference>
<evidence type="ECO:0000313" key="8">
    <source>
        <dbReference type="Proteomes" id="UP000445696"/>
    </source>
</evidence>
<evidence type="ECO:0000256" key="4">
    <source>
        <dbReference type="ARBA" id="ARBA00023004"/>
    </source>
</evidence>
<evidence type="ECO:0000259" key="6">
    <source>
        <dbReference type="PROSITE" id="PS51379"/>
    </source>
</evidence>
<evidence type="ECO:0000256" key="1">
    <source>
        <dbReference type="ARBA" id="ARBA00022485"/>
    </source>
</evidence>
<dbReference type="InterPro" id="IPR017900">
    <property type="entry name" value="4Fe4S_Fe_S_CS"/>
</dbReference>
<gene>
    <name evidence="7" type="ORF">GQF03_10355</name>
</gene>
<reference evidence="7 8" key="1">
    <citation type="journal article" date="2014" name="Int. J. Syst. Evol. Microbiol.">
        <title>Sneathiella chungangensis sp. nov., isolated from a marine sand, and emended description of the genus Sneathiella.</title>
        <authorList>
            <person name="Siamphan C."/>
            <person name="Kim H."/>
            <person name="Lee J.S."/>
            <person name="Kim W."/>
        </authorList>
    </citation>
    <scope>NUCLEOTIDE SEQUENCE [LARGE SCALE GENOMIC DNA]</scope>
    <source>
        <strain evidence="7 8">KCTC 32476</strain>
    </source>
</reference>
<name>A0A845MGI0_9PROT</name>
<keyword evidence="8" id="KW-1185">Reference proteome</keyword>
<dbReference type="GO" id="GO:0051539">
    <property type="term" value="F:4 iron, 4 sulfur cluster binding"/>
    <property type="evidence" value="ECO:0007669"/>
    <property type="project" value="UniProtKB-KW"/>
</dbReference>
<dbReference type="PROSITE" id="PS00198">
    <property type="entry name" value="4FE4S_FER_1"/>
    <property type="match status" value="1"/>
</dbReference>
<protein>
    <recommendedName>
        <fullName evidence="6">4Fe-4S ferredoxin-type domain-containing protein</fullName>
    </recommendedName>
</protein>
<keyword evidence="5" id="KW-0411">Iron-sulfur</keyword>
<dbReference type="Pfam" id="PF13183">
    <property type="entry name" value="Fer4_8"/>
    <property type="match status" value="1"/>
</dbReference>
<keyword evidence="1" id="KW-0004">4Fe-4S</keyword>
<dbReference type="EMBL" id="WTVA01000004">
    <property type="protein sequence ID" value="MZR22732.1"/>
    <property type="molecule type" value="Genomic_DNA"/>
</dbReference>
<comment type="caution">
    <text evidence="7">The sequence shown here is derived from an EMBL/GenBank/DDBJ whole genome shotgun (WGS) entry which is preliminary data.</text>
</comment>
<organism evidence="7 8">
    <name type="scientific">Sneathiella chungangensis</name>
    <dbReference type="NCBI Taxonomy" id="1418234"/>
    <lineage>
        <taxon>Bacteria</taxon>
        <taxon>Pseudomonadati</taxon>
        <taxon>Pseudomonadota</taxon>
        <taxon>Alphaproteobacteria</taxon>
        <taxon>Sneathiellales</taxon>
        <taxon>Sneathiellaceae</taxon>
        <taxon>Sneathiella</taxon>
    </lineage>
</organism>
<proteinExistence type="predicted"/>
<keyword evidence="4" id="KW-0408">Iron</keyword>
<dbReference type="Gene3D" id="1.10.1060.10">
    <property type="entry name" value="Alpha-helical ferredoxin"/>
    <property type="match status" value="1"/>
</dbReference>
<dbReference type="OrthoDB" id="9794954at2"/>
<dbReference type="GO" id="GO:0016491">
    <property type="term" value="F:oxidoreductase activity"/>
    <property type="evidence" value="ECO:0007669"/>
    <property type="project" value="UniProtKB-KW"/>
</dbReference>